<keyword evidence="2" id="KW-1185">Reference proteome</keyword>
<evidence type="ECO:0000313" key="1">
    <source>
        <dbReference type="EMBL" id="AXF56508.1"/>
    </source>
</evidence>
<dbReference type="InterPro" id="IPR026988">
    <property type="entry name" value="YaaC-like"/>
</dbReference>
<sequence>MCSPEECILHTFSDFQPYTVTETLTKKLNDRYQTLFDQEKLAKKYAYANTLPFIHRWQQGRSLLEESCRMPFHSRPLLLFYGFSHLIKALILLYDPTYPSTTSVLAHGVSTRKRKRKDYRFIDDEVKIQKHGLFPHLLQHMCQEEAVHQDRFQMATLFLQIPLLQDSVRADARFKTKRKEATLPGLLIHYLLLYNLSMINRYETEWWGELISQRSSADLPLLETYVEQCPAICEAMIVEKALGALMGR</sequence>
<gene>
    <name evidence="1" type="ORF">DT065_11055</name>
</gene>
<dbReference type="Proteomes" id="UP000252100">
    <property type="component" value="Chromosome"/>
</dbReference>
<organism evidence="1 2">
    <name type="scientific">Salicibibacter kimchii</name>
    <dbReference type="NCBI Taxonomy" id="2099786"/>
    <lineage>
        <taxon>Bacteria</taxon>
        <taxon>Bacillati</taxon>
        <taxon>Bacillota</taxon>
        <taxon>Bacilli</taxon>
        <taxon>Bacillales</taxon>
        <taxon>Bacillaceae</taxon>
        <taxon>Salicibibacter</taxon>
    </lineage>
</organism>
<protein>
    <submittedName>
        <fullName evidence="1">Uncharacterized protein</fullName>
    </submittedName>
</protein>
<dbReference type="AlphaFoldDB" id="A0A345BZX7"/>
<evidence type="ECO:0000313" key="2">
    <source>
        <dbReference type="Proteomes" id="UP000252100"/>
    </source>
</evidence>
<dbReference type="Pfam" id="PF14175">
    <property type="entry name" value="YaaC"/>
    <property type="match status" value="2"/>
</dbReference>
<accession>A0A345BZX7</accession>
<name>A0A345BZX7_9BACI</name>
<dbReference type="EMBL" id="CP031092">
    <property type="protein sequence ID" value="AXF56508.1"/>
    <property type="molecule type" value="Genomic_DNA"/>
</dbReference>
<proteinExistence type="predicted"/>
<reference evidence="1 2" key="1">
    <citation type="journal article" date="2018" name="J. Microbiol.">
        <title>Salicibibacter kimchii gen. nov., sp. nov., a moderately halophilic and alkalitolerant bacterium in the family Bacillaceae, isolated from kimchi.</title>
        <authorList>
            <person name="Jang J.Y."/>
            <person name="Oh Y.J."/>
            <person name="Lim S.K."/>
            <person name="Park H.K."/>
            <person name="Lee C."/>
            <person name="Kim J.Y."/>
            <person name="Lee M.A."/>
            <person name="Choi H.J."/>
        </authorList>
    </citation>
    <scope>NUCLEOTIDE SEQUENCE [LARGE SCALE GENOMIC DNA]</scope>
    <source>
        <strain evidence="1 2">NKC1-1</strain>
    </source>
</reference>
<dbReference type="KEGG" id="rue:DT065_11055"/>